<dbReference type="PANTHER" id="PTHR36964">
    <property type="entry name" value="PROTEIN-METHIONINE-SULFOXIDE REDUCTASE HEME-BINDING SUBUNIT MSRQ"/>
    <property type="match status" value="1"/>
</dbReference>
<comment type="similarity">
    <text evidence="8">Belongs to the MsrQ family.</text>
</comment>
<keyword evidence="6 8" id="KW-0408">Iron</keyword>
<evidence type="ECO:0000313" key="11">
    <source>
        <dbReference type="Proteomes" id="UP000192923"/>
    </source>
</evidence>
<keyword evidence="8" id="KW-0479">Metal-binding</keyword>
<evidence type="ECO:0000256" key="2">
    <source>
        <dbReference type="ARBA" id="ARBA00022448"/>
    </source>
</evidence>
<feature type="transmembrane region" description="Helical" evidence="8">
    <location>
        <begin position="52"/>
        <end position="72"/>
    </location>
</feature>
<feature type="transmembrane region" description="Helical" evidence="8">
    <location>
        <begin position="119"/>
        <end position="136"/>
    </location>
</feature>
<dbReference type="Pfam" id="PF01794">
    <property type="entry name" value="Ferric_reduct"/>
    <property type="match status" value="1"/>
</dbReference>
<protein>
    <recommendedName>
        <fullName evidence="8">Protein-methionine-sulfoxide reductase heme-binding subunit MsrQ</fullName>
    </recommendedName>
    <alternativeName>
        <fullName evidence="8">Flavocytochrome MsrQ</fullName>
    </alternativeName>
</protein>
<reference evidence="10 11" key="1">
    <citation type="submission" date="2016-12" db="EMBL/GenBank/DDBJ databases">
        <authorList>
            <person name="Song W.-J."/>
            <person name="Kurnit D.M."/>
        </authorList>
    </citation>
    <scope>NUCLEOTIDE SEQUENCE [LARGE SCALE GENOMIC DNA]</scope>
    <source>
        <strain evidence="10 11">175</strain>
    </source>
</reference>
<evidence type="ECO:0000256" key="3">
    <source>
        <dbReference type="ARBA" id="ARBA00022617"/>
    </source>
</evidence>
<keyword evidence="3 8" id="KW-0349">Heme</keyword>
<dbReference type="STRING" id="1760988.SAMN02949497_0202"/>
<keyword evidence="8" id="KW-1003">Cell membrane</keyword>
<dbReference type="InterPro" id="IPR013130">
    <property type="entry name" value="Fe3_Rdtase_TM_dom"/>
</dbReference>
<comment type="cofactor">
    <cofactor evidence="8">
        <name>FMN</name>
        <dbReference type="ChEBI" id="CHEBI:58210"/>
    </cofactor>
    <text evidence="8">Binds 1 FMN per subunit.</text>
</comment>
<feature type="transmembrane region" description="Helical" evidence="8">
    <location>
        <begin position="84"/>
        <end position="107"/>
    </location>
</feature>
<organism evidence="10 11">
    <name type="scientific">Methylomagnum ishizawai</name>
    <dbReference type="NCBI Taxonomy" id="1760988"/>
    <lineage>
        <taxon>Bacteria</taxon>
        <taxon>Pseudomonadati</taxon>
        <taxon>Pseudomonadota</taxon>
        <taxon>Gammaproteobacteria</taxon>
        <taxon>Methylococcales</taxon>
        <taxon>Methylococcaceae</taxon>
        <taxon>Methylomagnum</taxon>
    </lineage>
</organism>
<keyword evidence="8" id="KW-0249">Electron transport</keyword>
<evidence type="ECO:0000256" key="5">
    <source>
        <dbReference type="ARBA" id="ARBA00022989"/>
    </source>
</evidence>
<accession>A0A1Y6DBK1</accession>
<dbReference type="GO" id="GO:0009055">
    <property type="term" value="F:electron transfer activity"/>
    <property type="evidence" value="ECO:0007669"/>
    <property type="project" value="UniProtKB-UniRule"/>
</dbReference>
<evidence type="ECO:0000256" key="4">
    <source>
        <dbReference type="ARBA" id="ARBA00022692"/>
    </source>
</evidence>
<dbReference type="GO" id="GO:0046872">
    <property type="term" value="F:metal ion binding"/>
    <property type="evidence" value="ECO:0007669"/>
    <property type="project" value="UniProtKB-KW"/>
</dbReference>
<dbReference type="PANTHER" id="PTHR36964:SF1">
    <property type="entry name" value="PROTEIN-METHIONINE-SULFOXIDE REDUCTASE HEME-BINDING SUBUNIT MSRQ"/>
    <property type="match status" value="1"/>
</dbReference>
<keyword evidence="7 8" id="KW-0472">Membrane</keyword>
<keyword evidence="11" id="KW-1185">Reference proteome</keyword>
<dbReference type="GO" id="GO:0016679">
    <property type="term" value="F:oxidoreductase activity, acting on diphenols and related substances as donors"/>
    <property type="evidence" value="ECO:0007669"/>
    <property type="project" value="TreeGrafter"/>
</dbReference>
<comment type="caution">
    <text evidence="8">Lacks conserved residue(s) required for the propagation of feature annotation.</text>
</comment>
<comment type="function">
    <text evidence="8">Part of the MsrPQ system that repairs oxidized periplasmic proteins containing methionine sulfoxide residues (Met-O), using respiratory chain electrons. Thus protects these proteins from oxidative-stress damage caused by reactive species of oxygen and chlorine generated by the host defense mechanisms. MsrPQ is essential for the maintenance of envelope integrity under bleach stress, rescuing a wide series of structurally unrelated periplasmic proteins from methionine oxidation. MsrQ provides electrons for reduction to the reductase catalytic subunit MsrP, using the quinone pool of the respiratory chain.</text>
</comment>
<dbReference type="GO" id="GO:0005886">
    <property type="term" value="C:plasma membrane"/>
    <property type="evidence" value="ECO:0007669"/>
    <property type="project" value="UniProtKB-SubCell"/>
</dbReference>
<evidence type="ECO:0000256" key="7">
    <source>
        <dbReference type="ARBA" id="ARBA00023136"/>
    </source>
</evidence>
<dbReference type="OrthoDB" id="9788328at2"/>
<gene>
    <name evidence="8" type="primary">msrQ</name>
    <name evidence="10" type="ORF">SAMN02949497_0202</name>
</gene>
<name>A0A1Y6DBK1_9GAMM</name>
<dbReference type="GO" id="GO:0020037">
    <property type="term" value="F:heme binding"/>
    <property type="evidence" value="ECO:0007669"/>
    <property type="project" value="UniProtKB-UniRule"/>
</dbReference>
<sequence length="217" mass="24400">MKPRHTPGPVWLRGLKSLVFLSGLLPLAGLLWEGWTDSLGANPIERITRATGWWTLAFLMIGLAVTPLRKALGRPWLGQFRRMLGLFAFFYASLHLAIYVGLDQYFAWGDILADIAKRPYITVGCAAFMLMLPLAATSTDGMVRRLGGQRWKRLHRWVYPIALAGVAHFWWLVKQDISEPLVFAAILALLLAARLPPRWGKDVPWPRKAVAPQPDPP</sequence>
<keyword evidence="2 8" id="KW-0813">Transport</keyword>
<keyword evidence="8" id="KW-0288">FMN</keyword>
<dbReference type="RefSeq" id="WP_085216654.1">
    <property type="nucleotide sequence ID" value="NZ_FXAM01000003.1"/>
</dbReference>
<keyword evidence="4 8" id="KW-0812">Transmembrane</keyword>
<dbReference type="Proteomes" id="UP000192923">
    <property type="component" value="Unassembled WGS sequence"/>
</dbReference>
<dbReference type="GO" id="GO:0030091">
    <property type="term" value="P:protein repair"/>
    <property type="evidence" value="ECO:0007669"/>
    <property type="project" value="UniProtKB-UniRule"/>
</dbReference>
<dbReference type="GO" id="GO:0010181">
    <property type="term" value="F:FMN binding"/>
    <property type="evidence" value="ECO:0007669"/>
    <property type="project" value="UniProtKB-UniRule"/>
</dbReference>
<evidence type="ECO:0000259" key="9">
    <source>
        <dbReference type="Pfam" id="PF01794"/>
    </source>
</evidence>
<comment type="subcellular location">
    <subcellularLocation>
        <location evidence="8">Cell membrane</location>
        <topology evidence="8">Multi-pass membrane protein</topology>
    </subcellularLocation>
    <subcellularLocation>
        <location evidence="1">Membrane</location>
        <topology evidence="1">Multi-pass membrane protein</topology>
    </subcellularLocation>
</comment>
<feature type="transmembrane region" description="Helical" evidence="8">
    <location>
        <begin position="157"/>
        <end position="173"/>
    </location>
</feature>
<evidence type="ECO:0000313" key="10">
    <source>
        <dbReference type="EMBL" id="SMF97632.1"/>
    </source>
</evidence>
<evidence type="ECO:0000256" key="8">
    <source>
        <dbReference type="HAMAP-Rule" id="MF_01207"/>
    </source>
</evidence>
<evidence type="ECO:0000256" key="1">
    <source>
        <dbReference type="ARBA" id="ARBA00004141"/>
    </source>
</evidence>
<comment type="cofactor">
    <cofactor evidence="8">
        <name>heme b</name>
        <dbReference type="ChEBI" id="CHEBI:60344"/>
    </cofactor>
    <text evidence="8">Binds 1 heme b (iron(II)-protoporphyrin IX) group per subunit.</text>
</comment>
<dbReference type="AlphaFoldDB" id="A0A1Y6DBK1"/>
<comment type="subunit">
    <text evidence="8">Heterodimer of a catalytic subunit (MsrP) and a heme-binding subunit (MsrQ).</text>
</comment>
<feature type="domain" description="Ferric oxidoreductase" evidence="9">
    <location>
        <begin position="51"/>
        <end position="165"/>
    </location>
</feature>
<dbReference type="HAMAP" id="MF_01207">
    <property type="entry name" value="MsrQ"/>
    <property type="match status" value="1"/>
</dbReference>
<keyword evidence="5 8" id="KW-1133">Transmembrane helix</keyword>
<feature type="transmembrane region" description="Helical" evidence="8">
    <location>
        <begin position="12"/>
        <end position="32"/>
    </location>
</feature>
<dbReference type="EMBL" id="FXAM01000003">
    <property type="protein sequence ID" value="SMF97632.1"/>
    <property type="molecule type" value="Genomic_DNA"/>
</dbReference>
<evidence type="ECO:0000256" key="6">
    <source>
        <dbReference type="ARBA" id="ARBA00023004"/>
    </source>
</evidence>
<proteinExistence type="inferred from homology"/>
<keyword evidence="8" id="KW-0285">Flavoprotein</keyword>
<dbReference type="InterPro" id="IPR022837">
    <property type="entry name" value="MsrQ-like"/>
</dbReference>